<evidence type="ECO:0000313" key="3">
    <source>
        <dbReference type="WBParaSite" id="ALUE_0000723901-mRNA-1"/>
    </source>
</evidence>
<feature type="compositionally biased region" description="Basic residues" evidence="1">
    <location>
        <begin position="1"/>
        <end position="11"/>
    </location>
</feature>
<feature type="region of interest" description="Disordered" evidence="1">
    <location>
        <begin position="1"/>
        <end position="22"/>
    </location>
</feature>
<protein>
    <submittedName>
        <fullName evidence="3">Transposase</fullName>
    </submittedName>
</protein>
<name>A0A0M3HW09_ASCLU</name>
<dbReference type="Proteomes" id="UP000036681">
    <property type="component" value="Unplaced"/>
</dbReference>
<dbReference type="AlphaFoldDB" id="A0A0M3HW09"/>
<organism evidence="2 3">
    <name type="scientific">Ascaris lumbricoides</name>
    <name type="common">Giant roundworm</name>
    <dbReference type="NCBI Taxonomy" id="6252"/>
    <lineage>
        <taxon>Eukaryota</taxon>
        <taxon>Metazoa</taxon>
        <taxon>Ecdysozoa</taxon>
        <taxon>Nematoda</taxon>
        <taxon>Chromadorea</taxon>
        <taxon>Rhabditida</taxon>
        <taxon>Spirurina</taxon>
        <taxon>Ascaridomorpha</taxon>
        <taxon>Ascaridoidea</taxon>
        <taxon>Ascarididae</taxon>
        <taxon>Ascaris</taxon>
    </lineage>
</organism>
<keyword evidence="2" id="KW-1185">Reference proteome</keyword>
<dbReference type="WBParaSite" id="ALUE_0000723901-mRNA-1">
    <property type="protein sequence ID" value="ALUE_0000723901-mRNA-1"/>
    <property type="gene ID" value="ALUE_0000723901"/>
</dbReference>
<reference evidence="3" key="1">
    <citation type="submission" date="2017-02" db="UniProtKB">
        <authorList>
            <consortium name="WormBaseParasite"/>
        </authorList>
    </citation>
    <scope>IDENTIFICATION</scope>
</reference>
<evidence type="ECO:0000256" key="1">
    <source>
        <dbReference type="SAM" id="MobiDB-lite"/>
    </source>
</evidence>
<accession>A0A0M3HW09</accession>
<proteinExistence type="predicted"/>
<evidence type="ECO:0000313" key="2">
    <source>
        <dbReference type="Proteomes" id="UP000036681"/>
    </source>
</evidence>
<sequence length="87" mass="9489">MQSRSSTHRKSANTARRSVVRSGISRSGCNPYIANAVKTLYVTEDDIKRATTQDRLLQLVQAVSADHGRRESPIRAFSGSATALILS</sequence>